<dbReference type="PANTHER" id="PTHR33697:SF4">
    <property type="entry name" value="PWWP DOMAIN-CONTAINING PROTEIN"/>
    <property type="match status" value="1"/>
</dbReference>
<feature type="region of interest" description="Disordered" evidence="1">
    <location>
        <begin position="94"/>
        <end position="128"/>
    </location>
</feature>
<dbReference type="InterPro" id="IPR000313">
    <property type="entry name" value="PWWP_dom"/>
</dbReference>
<comment type="caution">
    <text evidence="3">The sequence shown here is derived from an EMBL/GenBank/DDBJ whole genome shotgun (WGS) entry which is preliminary data.</text>
</comment>
<evidence type="ECO:0000313" key="3">
    <source>
        <dbReference type="EMBL" id="KAF2593483.1"/>
    </source>
</evidence>
<name>A0A8S9KJA1_BRACR</name>
<proteinExistence type="predicted"/>
<organism evidence="3">
    <name type="scientific">Brassica cretica</name>
    <name type="common">Mustard</name>
    <dbReference type="NCBI Taxonomy" id="69181"/>
    <lineage>
        <taxon>Eukaryota</taxon>
        <taxon>Viridiplantae</taxon>
        <taxon>Streptophyta</taxon>
        <taxon>Embryophyta</taxon>
        <taxon>Tracheophyta</taxon>
        <taxon>Spermatophyta</taxon>
        <taxon>Magnoliopsida</taxon>
        <taxon>eudicotyledons</taxon>
        <taxon>Gunneridae</taxon>
        <taxon>Pentapetalae</taxon>
        <taxon>rosids</taxon>
        <taxon>malvids</taxon>
        <taxon>Brassicales</taxon>
        <taxon>Brassicaceae</taxon>
        <taxon>Brassiceae</taxon>
        <taxon>Brassica</taxon>
    </lineage>
</organism>
<evidence type="ECO:0000259" key="2">
    <source>
        <dbReference type="PROSITE" id="PS50812"/>
    </source>
</evidence>
<accession>A0A8S9KJA1</accession>
<feature type="compositionally biased region" description="Basic and acidic residues" evidence="1">
    <location>
        <begin position="223"/>
        <end position="232"/>
    </location>
</feature>
<protein>
    <recommendedName>
        <fullName evidence="2">PWWP domain-containing protein</fullName>
    </recommendedName>
</protein>
<reference evidence="3" key="1">
    <citation type="submission" date="2019-12" db="EMBL/GenBank/DDBJ databases">
        <title>Genome sequencing and annotation of Brassica cretica.</title>
        <authorList>
            <person name="Studholme D.J."/>
            <person name="Sarris P.F."/>
        </authorList>
    </citation>
    <scope>NUCLEOTIDE SEQUENCE</scope>
    <source>
        <strain evidence="3">PFS-102/07</strain>
        <tissue evidence="3">Leaf</tissue>
    </source>
</reference>
<feature type="compositionally biased region" description="Basic residues" evidence="1">
    <location>
        <begin position="212"/>
        <end position="222"/>
    </location>
</feature>
<gene>
    <name evidence="3" type="ORF">F2Q70_00042771</name>
</gene>
<dbReference type="EMBL" id="QGKY02000164">
    <property type="protein sequence ID" value="KAF2593483.1"/>
    <property type="molecule type" value="Genomic_DNA"/>
</dbReference>
<dbReference type="PANTHER" id="PTHR33697">
    <property type="entry name" value="T17B22.17 PROTEIN-RELATED"/>
    <property type="match status" value="1"/>
</dbReference>
<feature type="region of interest" description="Disordered" evidence="1">
    <location>
        <begin position="209"/>
        <end position="235"/>
    </location>
</feature>
<feature type="region of interest" description="Disordered" evidence="1">
    <location>
        <begin position="315"/>
        <end position="349"/>
    </location>
</feature>
<feature type="compositionally biased region" description="Low complexity" evidence="1">
    <location>
        <begin position="333"/>
        <end position="346"/>
    </location>
</feature>
<dbReference type="InterPro" id="IPR044679">
    <property type="entry name" value="PWWP2-like"/>
</dbReference>
<feature type="compositionally biased region" description="Basic and acidic residues" evidence="1">
    <location>
        <begin position="101"/>
        <end position="118"/>
    </location>
</feature>
<dbReference type="PROSITE" id="PS50812">
    <property type="entry name" value="PWWP"/>
    <property type="match status" value="1"/>
</dbReference>
<dbReference type="SUPFAM" id="SSF63748">
    <property type="entry name" value="Tudor/PWWP/MBT"/>
    <property type="match status" value="1"/>
</dbReference>
<dbReference type="CDD" id="cd05162">
    <property type="entry name" value="PWWP"/>
    <property type="match status" value="1"/>
</dbReference>
<dbReference type="AlphaFoldDB" id="A0A8S9KJA1"/>
<feature type="domain" description="PWWP" evidence="2">
    <location>
        <begin position="16"/>
        <end position="33"/>
    </location>
</feature>
<evidence type="ECO:0000256" key="1">
    <source>
        <dbReference type="SAM" id="MobiDB-lite"/>
    </source>
</evidence>
<sequence>MEGNDDQNLKAINASVGRLVWVRLRNGSWWPGQTLLHEEVPESSLLSPKLGTPIKLLAMVCVPGTSDQLVTSGLEPVESMKSVSVVINNNSDSTGVSCENAPEHVVGDSHNNKAKDSETSSVSVSAEDDPSVQLYDVPLTEGEAKHSAGFPAACTISSSRAALVSALTRRCSHDVFVKKEARNGSACANPPDTQLVIWNSNGIEKSASKWQLKGKRNSRQMSKKQEARRSVYSEEANNNRPLLLPALFEVKIEVRASCNKPRVPLVSRMSKLNGKAIVGHPVSVEALEEGYYNGGVVKSQAVVKAKSLSEKKCKKRTTNGAFGKSSKSKKKSSSLSVKTRRLSTLTERSKKQTIEKLKETVVACIPLKVVFSRINQVLKGSARQTQHRALPSAVKT</sequence>